<protein>
    <submittedName>
        <fullName evidence="2">Uncharacterized protein</fullName>
    </submittedName>
</protein>
<feature type="region of interest" description="Disordered" evidence="1">
    <location>
        <begin position="1"/>
        <end position="23"/>
    </location>
</feature>
<evidence type="ECO:0000313" key="3">
    <source>
        <dbReference type="Proteomes" id="UP000233551"/>
    </source>
</evidence>
<keyword evidence="3" id="KW-1185">Reference proteome</keyword>
<feature type="non-terminal residue" evidence="2">
    <location>
        <position position="1"/>
    </location>
</feature>
<comment type="caution">
    <text evidence="2">The sequence shown here is derived from an EMBL/GenBank/DDBJ whole genome shotgun (WGS) entry which is preliminary data.</text>
</comment>
<dbReference type="EMBL" id="PGOL01035225">
    <property type="protein sequence ID" value="PKI26197.1"/>
    <property type="molecule type" value="Genomic_DNA"/>
</dbReference>
<reference evidence="2 3" key="1">
    <citation type="submission" date="2017-11" db="EMBL/GenBank/DDBJ databases">
        <title>De-novo sequencing of pomegranate (Punica granatum L.) genome.</title>
        <authorList>
            <person name="Akparov Z."/>
            <person name="Amiraslanov A."/>
            <person name="Hajiyeva S."/>
            <person name="Abbasov M."/>
            <person name="Kaur K."/>
            <person name="Hamwieh A."/>
            <person name="Solovyev V."/>
            <person name="Salamov A."/>
            <person name="Braich B."/>
            <person name="Kosarev P."/>
            <person name="Mahmoud A."/>
            <person name="Hajiyev E."/>
            <person name="Babayeva S."/>
            <person name="Izzatullayeva V."/>
            <person name="Mammadov A."/>
            <person name="Mammadov A."/>
            <person name="Sharifova S."/>
            <person name="Ojaghi J."/>
            <person name="Eynullazada K."/>
            <person name="Bayramov B."/>
            <person name="Abdulazimova A."/>
            <person name="Shahmuradov I."/>
        </authorList>
    </citation>
    <scope>NUCLEOTIDE SEQUENCE [LARGE SCALE GENOMIC DNA]</scope>
    <source>
        <strain evidence="3">cv. AG2017</strain>
        <tissue evidence="2">Leaf</tissue>
    </source>
</reference>
<evidence type="ECO:0000256" key="1">
    <source>
        <dbReference type="SAM" id="MobiDB-lite"/>
    </source>
</evidence>
<organism evidence="2 3">
    <name type="scientific">Punica granatum</name>
    <name type="common">Pomegranate</name>
    <dbReference type="NCBI Taxonomy" id="22663"/>
    <lineage>
        <taxon>Eukaryota</taxon>
        <taxon>Viridiplantae</taxon>
        <taxon>Streptophyta</taxon>
        <taxon>Embryophyta</taxon>
        <taxon>Tracheophyta</taxon>
        <taxon>Spermatophyta</taxon>
        <taxon>Magnoliopsida</taxon>
        <taxon>eudicotyledons</taxon>
        <taxon>Gunneridae</taxon>
        <taxon>Pentapetalae</taxon>
        <taxon>rosids</taxon>
        <taxon>malvids</taxon>
        <taxon>Myrtales</taxon>
        <taxon>Lythraceae</taxon>
        <taxon>Punica</taxon>
    </lineage>
</organism>
<evidence type="ECO:0000313" key="2">
    <source>
        <dbReference type="EMBL" id="PKI26197.1"/>
    </source>
</evidence>
<gene>
    <name evidence="2" type="ORF">CRG98_049114</name>
</gene>
<accession>A0A2I0HFP2</accession>
<sequence length="73" mass="7620">LGTLGSVHGHLDPPLRSPTSPTLHRAVTGANVPTPFFPSCRDCHLSGPSTRCLKPSLATLKATSPTLLLAHRG</sequence>
<dbReference type="Proteomes" id="UP000233551">
    <property type="component" value="Unassembled WGS sequence"/>
</dbReference>
<name>A0A2I0HFP2_PUNGR</name>
<proteinExistence type="predicted"/>
<dbReference type="AlphaFoldDB" id="A0A2I0HFP2"/>